<dbReference type="InterPro" id="IPR035906">
    <property type="entry name" value="MetI-like_sf"/>
</dbReference>
<evidence type="ECO:0000256" key="5">
    <source>
        <dbReference type="ARBA" id="ARBA00022989"/>
    </source>
</evidence>
<keyword evidence="10" id="KW-1185">Reference proteome</keyword>
<keyword evidence="6 7" id="KW-0472">Membrane</keyword>
<evidence type="ECO:0000256" key="2">
    <source>
        <dbReference type="ARBA" id="ARBA00022448"/>
    </source>
</evidence>
<evidence type="ECO:0000313" key="10">
    <source>
        <dbReference type="Proteomes" id="UP000632659"/>
    </source>
</evidence>
<feature type="transmembrane region" description="Helical" evidence="7">
    <location>
        <begin position="112"/>
        <end position="133"/>
    </location>
</feature>
<evidence type="ECO:0000256" key="6">
    <source>
        <dbReference type="ARBA" id="ARBA00023136"/>
    </source>
</evidence>
<dbReference type="GO" id="GO:0055085">
    <property type="term" value="P:transmembrane transport"/>
    <property type="evidence" value="ECO:0007669"/>
    <property type="project" value="InterPro"/>
</dbReference>
<evidence type="ECO:0000259" key="8">
    <source>
        <dbReference type="PROSITE" id="PS50928"/>
    </source>
</evidence>
<dbReference type="PANTHER" id="PTHR43744:SF8">
    <property type="entry name" value="SN-GLYCEROL-3-PHOSPHATE TRANSPORT SYSTEM PERMEASE PROTEIN UGPE"/>
    <property type="match status" value="1"/>
</dbReference>
<dbReference type="EMBL" id="JACRTL010000003">
    <property type="protein sequence ID" value="MBC8610746.1"/>
    <property type="molecule type" value="Genomic_DNA"/>
</dbReference>
<keyword evidence="4 7" id="KW-0812">Transmembrane</keyword>
<feature type="transmembrane region" description="Helical" evidence="7">
    <location>
        <begin position="187"/>
        <end position="209"/>
    </location>
</feature>
<dbReference type="Gene3D" id="1.10.3720.10">
    <property type="entry name" value="MetI-like"/>
    <property type="match status" value="1"/>
</dbReference>
<feature type="transmembrane region" description="Helical" evidence="7">
    <location>
        <begin position="145"/>
        <end position="166"/>
    </location>
</feature>
<comment type="similarity">
    <text evidence="7">Belongs to the binding-protein-dependent transport system permease family.</text>
</comment>
<feature type="transmembrane region" description="Helical" evidence="7">
    <location>
        <begin position="244"/>
        <end position="265"/>
    </location>
</feature>
<protein>
    <submittedName>
        <fullName evidence="9">Carbohydrate ABC transporter permease</fullName>
    </submittedName>
</protein>
<feature type="transmembrane region" description="Helical" evidence="7">
    <location>
        <begin position="21"/>
        <end position="40"/>
    </location>
</feature>
<dbReference type="GO" id="GO:0005886">
    <property type="term" value="C:plasma membrane"/>
    <property type="evidence" value="ECO:0007669"/>
    <property type="project" value="UniProtKB-SubCell"/>
</dbReference>
<dbReference type="AlphaFoldDB" id="A0A8J6P0Q2"/>
<evidence type="ECO:0000313" key="9">
    <source>
        <dbReference type="EMBL" id="MBC8610746.1"/>
    </source>
</evidence>
<gene>
    <name evidence="9" type="ORF">H8702_06360</name>
</gene>
<dbReference type="PANTHER" id="PTHR43744">
    <property type="entry name" value="ABC TRANSPORTER PERMEASE PROTEIN MG189-RELATED-RELATED"/>
    <property type="match status" value="1"/>
</dbReference>
<dbReference type="Pfam" id="PF00528">
    <property type="entry name" value="BPD_transp_1"/>
    <property type="match status" value="1"/>
</dbReference>
<dbReference type="InterPro" id="IPR000515">
    <property type="entry name" value="MetI-like"/>
</dbReference>
<evidence type="ECO:0000256" key="4">
    <source>
        <dbReference type="ARBA" id="ARBA00022692"/>
    </source>
</evidence>
<name>A0A8J6P0Q2_9FIRM</name>
<comment type="caution">
    <text evidence="9">The sequence shown here is derived from an EMBL/GenBank/DDBJ whole genome shotgun (WGS) entry which is preliminary data.</text>
</comment>
<feature type="domain" description="ABC transmembrane type-1" evidence="8">
    <location>
        <begin position="77"/>
        <end position="265"/>
    </location>
</feature>
<proteinExistence type="inferred from homology"/>
<keyword evidence="2 7" id="KW-0813">Transport</keyword>
<keyword evidence="5 7" id="KW-1133">Transmembrane helix</keyword>
<accession>A0A8J6P0Q2</accession>
<keyword evidence="3" id="KW-1003">Cell membrane</keyword>
<dbReference type="SUPFAM" id="SSF161098">
    <property type="entry name" value="MetI-like"/>
    <property type="match status" value="1"/>
</dbReference>
<sequence>MEPTAPAAKQKRLRWGTGGKHLLLILLCLFAIFPIYWMVISSFKGAGEIFNNSLFPSSWSLENYTYAMEAIDIVGMTANTLVMALSQTILQLCTAVMAAYALTRWDFAGSKLIYALFSLTWLVPFQAIMIPNYTTIVGMGFRDSLMGVIVPNMASAFAILSLYPSFKSFPKALIEAGVMDKMSACGVLFKLILPNIKSSIVSLGILLFINSWNDYFWPALIISQGQTTLQLGLRSFMSAELTSWGPLMAASVLASLPILILYLIIQKQVIQSFVKWGIK</sequence>
<dbReference type="PROSITE" id="PS50928">
    <property type="entry name" value="ABC_TM1"/>
    <property type="match status" value="1"/>
</dbReference>
<evidence type="ECO:0000256" key="3">
    <source>
        <dbReference type="ARBA" id="ARBA00022475"/>
    </source>
</evidence>
<dbReference type="Proteomes" id="UP000632659">
    <property type="component" value="Unassembled WGS sequence"/>
</dbReference>
<reference evidence="9" key="1">
    <citation type="submission" date="2020-08" db="EMBL/GenBank/DDBJ databases">
        <title>Genome public.</title>
        <authorList>
            <person name="Liu C."/>
            <person name="Sun Q."/>
        </authorList>
    </citation>
    <scope>NUCLEOTIDE SEQUENCE</scope>
    <source>
        <strain evidence="9">NSJ-15</strain>
    </source>
</reference>
<evidence type="ECO:0000256" key="1">
    <source>
        <dbReference type="ARBA" id="ARBA00004651"/>
    </source>
</evidence>
<evidence type="ECO:0000256" key="7">
    <source>
        <dbReference type="RuleBase" id="RU363032"/>
    </source>
</evidence>
<comment type="subcellular location">
    <subcellularLocation>
        <location evidence="1 7">Cell membrane</location>
        <topology evidence="1 7">Multi-pass membrane protein</topology>
    </subcellularLocation>
</comment>
<organism evidence="9 10">
    <name type="scientific">Massiliimalia timonensis</name>
    <dbReference type="NCBI Taxonomy" id="1987501"/>
    <lineage>
        <taxon>Bacteria</taxon>
        <taxon>Bacillati</taxon>
        <taxon>Bacillota</taxon>
        <taxon>Clostridia</taxon>
        <taxon>Eubacteriales</taxon>
        <taxon>Oscillospiraceae</taxon>
        <taxon>Massiliimalia</taxon>
    </lineage>
</organism>
<feature type="transmembrane region" description="Helical" evidence="7">
    <location>
        <begin position="81"/>
        <end position="100"/>
    </location>
</feature>
<dbReference type="CDD" id="cd06261">
    <property type="entry name" value="TM_PBP2"/>
    <property type="match status" value="1"/>
</dbReference>